<dbReference type="PANTHER" id="PTHR13999:SF31">
    <property type="entry name" value="IFITM1-RELATED"/>
    <property type="match status" value="1"/>
</dbReference>
<evidence type="ECO:0000256" key="2">
    <source>
        <dbReference type="ARBA" id="ARBA00006843"/>
    </source>
</evidence>
<dbReference type="PANTHER" id="PTHR13999">
    <property type="entry name" value="INTERFERON INDUCIBLE TRANSMEMBRANE PROTEIN"/>
    <property type="match status" value="1"/>
</dbReference>
<evidence type="ECO:0000313" key="8">
    <source>
        <dbReference type="Proteomes" id="UP000316079"/>
    </source>
</evidence>
<dbReference type="Pfam" id="PF04505">
    <property type="entry name" value="CD225"/>
    <property type="match status" value="1"/>
</dbReference>
<dbReference type="InterPro" id="IPR007593">
    <property type="entry name" value="CD225/Dispanin_fam"/>
</dbReference>
<accession>A0A553N292</accession>
<name>A0A553N292_9TELE</name>
<proteinExistence type="inferred from homology"/>
<evidence type="ECO:0000256" key="4">
    <source>
        <dbReference type="ARBA" id="ARBA00022989"/>
    </source>
</evidence>
<evidence type="ECO:0000256" key="6">
    <source>
        <dbReference type="SAM" id="Phobius"/>
    </source>
</evidence>
<organism evidence="7 8">
    <name type="scientific">Danionella cerebrum</name>
    <dbReference type="NCBI Taxonomy" id="2873325"/>
    <lineage>
        <taxon>Eukaryota</taxon>
        <taxon>Metazoa</taxon>
        <taxon>Chordata</taxon>
        <taxon>Craniata</taxon>
        <taxon>Vertebrata</taxon>
        <taxon>Euteleostomi</taxon>
        <taxon>Actinopterygii</taxon>
        <taxon>Neopterygii</taxon>
        <taxon>Teleostei</taxon>
        <taxon>Ostariophysi</taxon>
        <taxon>Cypriniformes</taxon>
        <taxon>Danionidae</taxon>
        <taxon>Danioninae</taxon>
        <taxon>Danionella</taxon>
    </lineage>
</organism>
<evidence type="ECO:0000256" key="3">
    <source>
        <dbReference type="ARBA" id="ARBA00022692"/>
    </source>
</evidence>
<keyword evidence="3 6" id="KW-0812">Transmembrane</keyword>
<protein>
    <submittedName>
        <fullName evidence="7">Uncharacterized protein</fullName>
    </submittedName>
</protein>
<reference evidence="7 8" key="1">
    <citation type="journal article" date="2019" name="Sci. Data">
        <title>Hybrid genome assembly and annotation of Danionella translucida.</title>
        <authorList>
            <person name="Kadobianskyi M."/>
            <person name="Schulze L."/>
            <person name="Schuelke M."/>
            <person name="Judkewitz B."/>
        </authorList>
    </citation>
    <scope>NUCLEOTIDE SEQUENCE [LARGE SCALE GENOMIC DNA]</scope>
    <source>
        <strain evidence="7 8">Bolton</strain>
    </source>
</reference>
<sequence>MKMSLQNYSVLQGGIPLHNTKENPVVLSMPEINDDLIFSTFNLSYCNHCCLGFAAFSNSVKARDRHMLGDYVSAREYGTRARRLNIAAIVIGFFFIILLIVIIIMSISEITSLFHHKG</sequence>
<dbReference type="AlphaFoldDB" id="A0A553N292"/>
<dbReference type="GO" id="GO:0005886">
    <property type="term" value="C:plasma membrane"/>
    <property type="evidence" value="ECO:0007669"/>
    <property type="project" value="TreeGrafter"/>
</dbReference>
<comment type="subcellular location">
    <subcellularLocation>
        <location evidence="1">Membrane</location>
    </subcellularLocation>
</comment>
<keyword evidence="5 6" id="KW-0472">Membrane</keyword>
<gene>
    <name evidence="7" type="ORF">DNTS_012241</name>
</gene>
<dbReference type="STRING" id="623744.A0A553N292"/>
<comment type="similarity">
    <text evidence="2">Belongs to the CD225/Dispanin family.</text>
</comment>
<feature type="transmembrane region" description="Helical" evidence="6">
    <location>
        <begin position="84"/>
        <end position="107"/>
    </location>
</feature>
<comment type="caution">
    <text evidence="7">The sequence shown here is derived from an EMBL/GenBank/DDBJ whole genome shotgun (WGS) entry which is preliminary data.</text>
</comment>
<evidence type="ECO:0000256" key="1">
    <source>
        <dbReference type="ARBA" id="ARBA00004370"/>
    </source>
</evidence>
<evidence type="ECO:0000313" key="7">
    <source>
        <dbReference type="EMBL" id="TRY59549.1"/>
    </source>
</evidence>
<keyword evidence="4 6" id="KW-1133">Transmembrane helix</keyword>
<dbReference type="Proteomes" id="UP000316079">
    <property type="component" value="Unassembled WGS sequence"/>
</dbReference>
<dbReference type="OrthoDB" id="9906841at2759"/>
<dbReference type="InterPro" id="IPR051517">
    <property type="entry name" value="IFITM_antiviral_protein"/>
</dbReference>
<dbReference type="EMBL" id="SRMA01027115">
    <property type="protein sequence ID" value="TRY59549.1"/>
    <property type="molecule type" value="Genomic_DNA"/>
</dbReference>
<keyword evidence="8" id="KW-1185">Reference proteome</keyword>
<evidence type="ECO:0000256" key="5">
    <source>
        <dbReference type="ARBA" id="ARBA00023136"/>
    </source>
</evidence>